<keyword evidence="2" id="KW-0645">Protease</keyword>
<dbReference type="SUPFAM" id="SSF55486">
    <property type="entry name" value="Metalloproteases ('zincins'), catalytic domain"/>
    <property type="match status" value="1"/>
</dbReference>
<feature type="domain" description="CARDB" evidence="12">
    <location>
        <begin position="351"/>
        <end position="450"/>
    </location>
</feature>
<evidence type="ECO:0000256" key="2">
    <source>
        <dbReference type="ARBA" id="ARBA00022670"/>
    </source>
</evidence>
<evidence type="ECO:0000256" key="10">
    <source>
        <dbReference type="SAM" id="SignalP"/>
    </source>
</evidence>
<evidence type="ECO:0000259" key="12">
    <source>
        <dbReference type="Pfam" id="PF07705"/>
    </source>
</evidence>
<evidence type="ECO:0000256" key="7">
    <source>
        <dbReference type="ARBA" id="ARBA00023049"/>
    </source>
</evidence>
<evidence type="ECO:0000313" key="13">
    <source>
        <dbReference type="EMBL" id="MBT1698347.1"/>
    </source>
</evidence>
<dbReference type="CDD" id="cd04275">
    <property type="entry name" value="ZnMc_pappalysin_like"/>
    <property type="match status" value="1"/>
</dbReference>
<feature type="chain" id="PRO_5042896177" evidence="10">
    <location>
        <begin position="26"/>
        <end position="1004"/>
    </location>
</feature>
<keyword evidence="6" id="KW-0862">Zinc</keyword>
<dbReference type="EMBL" id="JAHESF010000014">
    <property type="protein sequence ID" value="MBT1698347.1"/>
    <property type="molecule type" value="Genomic_DNA"/>
</dbReference>
<keyword evidence="4 10" id="KW-0732">Signal</keyword>
<dbReference type="Gene3D" id="2.60.40.10">
    <property type="entry name" value="Immunoglobulins"/>
    <property type="match status" value="2"/>
</dbReference>
<keyword evidence="3" id="KW-0479">Metal-binding</keyword>
<keyword evidence="5" id="KW-0378">Hydrolase</keyword>
<dbReference type="InterPro" id="IPR024079">
    <property type="entry name" value="MetalloPept_cat_dom_sf"/>
</dbReference>
<dbReference type="InterPro" id="IPR011635">
    <property type="entry name" value="CARDB"/>
</dbReference>
<dbReference type="Proteomes" id="UP001319200">
    <property type="component" value="Unassembled WGS sequence"/>
</dbReference>
<accession>A0AAP2GQB7</accession>
<keyword evidence="8" id="KW-1015">Disulfide bond</keyword>
<evidence type="ECO:0000256" key="4">
    <source>
        <dbReference type="ARBA" id="ARBA00022729"/>
    </source>
</evidence>
<sequence>MALISRSLRLLLSFSFILTYFIAAAQDRCGTVQYSHTLKNQQRVRESDAQFERWLKDRSPDQRNQRQKSGPYKVPVVIHVVHNGEAVGTGTNISEAQILSQIGVLNKDFNRLNADAANTPAVFAAVAGSMNIEFVLAKQNPEGLETSGIVRVKGNKSGWTINDNYELKSQSYWPAEKYLNIWVCNLTDYLGYTQFPVSNLPGLENGSTNALTDGIVIWYRAFGSADDGAFTLDPDYDKGRTLTHEMGHFFGLRHIWGDQSGCEQANGSGGDHVADTPDQSESTTGCPNHPRVDTCSPAKMFQNFLDYTDDVCMNLFTQGQVDRMGIVIESSPRRVSLLTSPGLSEPVPVPNDLGIRSVLSPLATSCTSPVTPSIEVRNYGSNQVVSARISVSVNGSIVETKDVALSLGNLQSAVVTFAPAAVTAGNSTLAFNIVLTNGTTDGRSQNNALSSSVFVPEAITAPFTETFTTLPSKWIIQNPDQQITWKLQPAPKETAANKALFLDFFNYDDHFGEQDIFLSPVFDLSTASVTSLVFDVAHARFQSSNDQLKVIVLTDCQELTEGTTVFDKEGAALATTTSTAQGFVPSGESQWRKETVNLNAFLGKTHVQLAFVGINDWGNNVYIDNISLITSEVEDLKLKEKISPGLVTCNPVIIPRIIVQNVGNVDISRFKVEYAVNGGVVQSYTENITIGDGTETEISLPQLLLKPGANTLSVNIADPNDVADETPANNLQVFTVVVNGNADRIPLRENFDAAFPNQWLTVNPAGTGMNWQGTATNFGTSAYFNASTNTSIGDEAWLVSPVLDFSKTDTALMVLDLAYRRLAERTENFRILASPNCGETYAEVTTPDLSSFPVQTTPFTPQAPTDWQRNVTINLDAFAGKDQVRIAFVAANENGNNLYLDNIEFFSTGNPRVVTVNEPFSIYGYRAGEPAQSNLQITFNLAERRDVQYAVHDTMGKQYTSGLLRDVLNQTYPLELEQSLASGVYIVRLNIGGKLYAERVMVLR</sequence>
<dbReference type="PANTHER" id="PTHR47466">
    <property type="match status" value="1"/>
</dbReference>
<comment type="similarity">
    <text evidence="1">Belongs to the peptidase M43B family.</text>
</comment>
<dbReference type="GO" id="GO:0008237">
    <property type="term" value="F:metallopeptidase activity"/>
    <property type="evidence" value="ECO:0007669"/>
    <property type="project" value="UniProtKB-KW"/>
</dbReference>
<evidence type="ECO:0000259" key="11">
    <source>
        <dbReference type="Pfam" id="PF05572"/>
    </source>
</evidence>
<feature type="domain" description="Peptidase M43 pregnancy-associated plasma-A" evidence="11">
    <location>
        <begin position="170"/>
        <end position="327"/>
    </location>
</feature>
<dbReference type="InterPro" id="IPR013783">
    <property type="entry name" value="Ig-like_fold"/>
</dbReference>
<dbReference type="GO" id="GO:0046872">
    <property type="term" value="F:metal ion binding"/>
    <property type="evidence" value="ECO:0007669"/>
    <property type="project" value="UniProtKB-KW"/>
</dbReference>
<proteinExistence type="inferred from homology"/>
<dbReference type="Gene3D" id="3.40.390.10">
    <property type="entry name" value="Collagenase (Catalytic Domain)"/>
    <property type="match status" value="1"/>
</dbReference>
<keyword evidence="14" id="KW-1185">Reference proteome</keyword>
<protein>
    <submittedName>
        <fullName evidence="13">Choice-of-anchor J domain-containing protein</fullName>
    </submittedName>
</protein>
<dbReference type="Gene3D" id="2.60.120.200">
    <property type="match status" value="2"/>
</dbReference>
<comment type="caution">
    <text evidence="13">The sequence shown here is derived from an EMBL/GenBank/DDBJ whole genome shotgun (WGS) entry which is preliminary data.</text>
</comment>
<keyword evidence="7" id="KW-0482">Metalloprotease</keyword>
<evidence type="ECO:0000256" key="6">
    <source>
        <dbReference type="ARBA" id="ARBA00022833"/>
    </source>
</evidence>
<dbReference type="GO" id="GO:0006508">
    <property type="term" value="P:proteolysis"/>
    <property type="evidence" value="ECO:0007669"/>
    <property type="project" value="UniProtKB-KW"/>
</dbReference>
<organism evidence="13 14">
    <name type="scientific">Chryseosolibacter histidini</name>
    <dbReference type="NCBI Taxonomy" id="2782349"/>
    <lineage>
        <taxon>Bacteria</taxon>
        <taxon>Pseudomonadati</taxon>
        <taxon>Bacteroidota</taxon>
        <taxon>Cytophagia</taxon>
        <taxon>Cytophagales</taxon>
        <taxon>Chryseotaleaceae</taxon>
        <taxon>Chryseosolibacter</taxon>
    </lineage>
</organism>
<evidence type="ECO:0000256" key="9">
    <source>
        <dbReference type="SAM" id="MobiDB-lite"/>
    </source>
</evidence>
<dbReference type="AlphaFoldDB" id="A0AAP2GQB7"/>
<reference evidence="13 14" key="1">
    <citation type="submission" date="2021-05" db="EMBL/GenBank/DDBJ databases">
        <title>A Polyphasic approach of four new species of the genus Ohtaekwangia: Ohtaekwangia histidinii sp. nov., Ohtaekwangia cretensis sp. nov., Ohtaekwangia indiensis sp. nov., Ohtaekwangia reichenbachii sp. nov. from diverse environment.</title>
        <authorList>
            <person name="Octaviana S."/>
        </authorList>
    </citation>
    <scope>NUCLEOTIDE SEQUENCE [LARGE SCALE GENOMIC DNA]</scope>
    <source>
        <strain evidence="13 14">PWU4</strain>
    </source>
</reference>
<feature type="signal peptide" evidence="10">
    <location>
        <begin position="1"/>
        <end position="25"/>
    </location>
</feature>
<feature type="compositionally biased region" description="Polar residues" evidence="9">
    <location>
        <begin position="277"/>
        <end position="286"/>
    </location>
</feature>
<dbReference type="InterPro" id="IPR008754">
    <property type="entry name" value="Peptidase_M43"/>
</dbReference>
<dbReference type="Pfam" id="PF05572">
    <property type="entry name" value="Peptidase_M43"/>
    <property type="match status" value="1"/>
</dbReference>
<dbReference type="PANTHER" id="PTHR47466:SF1">
    <property type="entry name" value="METALLOPROTEASE MEP1 (AFU_ORTHOLOGUE AFUA_1G07730)-RELATED"/>
    <property type="match status" value="1"/>
</dbReference>
<evidence type="ECO:0000256" key="5">
    <source>
        <dbReference type="ARBA" id="ARBA00022801"/>
    </source>
</evidence>
<dbReference type="RefSeq" id="WP_254164408.1">
    <property type="nucleotide sequence ID" value="NZ_JAHESF010000014.1"/>
</dbReference>
<evidence type="ECO:0000313" key="14">
    <source>
        <dbReference type="Proteomes" id="UP001319200"/>
    </source>
</evidence>
<feature type="region of interest" description="Disordered" evidence="9">
    <location>
        <begin position="263"/>
        <end position="288"/>
    </location>
</feature>
<dbReference type="NCBIfam" id="NF038128">
    <property type="entry name" value="choice_anch_J"/>
    <property type="match status" value="2"/>
</dbReference>
<evidence type="ECO:0000256" key="8">
    <source>
        <dbReference type="ARBA" id="ARBA00023157"/>
    </source>
</evidence>
<dbReference type="Pfam" id="PF07705">
    <property type="entry name" value="CARDB"/>
    <property type="match status" value="1"/>
</dbReference>
<evidence type="ECO:0000256" key="1">
    <source>
        <dbReference type="ARBA" id="ARBA00008721"/>
    </source>
</evidence>
<name>A0AAP2GQB7_9BACT</name>
<gene>
    <name evidence="13" type="ORF">KK083_15760</name>
</gene>
<evidence type="ECO:0000256" key="3">
    <source>
        <dbReference type="ARBA" id="ARBA00022723"/>
    </source>
</evidence>